<dbReference type="InterPro" id="IPR050061">
    <property type="entry name" value="MurCDEF_pg_biosynth"/>
</dbReference>
<organism evidence="18 19">
    <name type="scientific">Leucobacter denitrificans</name>
    <dbReference type="NCBI Taxonomy" id="683042"/>
    <lineage>
        <taxon>Bacteria</taxon>
        <taxon>Bacillati</taxon>
        <taxon>Actinomycetota</taxon>
        <taxon>Actinomycetes</taxon>
        <taxon>Micrococcales</taxon>
        <taxon>Microbacteriaceae</taxon>
        <taxon>Leucobacter</taxon>
    </lineage>
</organism>
<dbReference type="GO" id="GO:0008763">
    <property type="term" value="F:UDP-N-acetylmuramate-L-alanine ligase activity"/>
    <property type="evidence" value="ECO:0007669"/>
    <property type="project" value="UniProtKB-UniRule"/>
</dbReference>
<evidence type="ECO:0000259" key="16">
    <source>
        <dbReference type="Pfam" id="PF02875"/>
    </source>
</evidence>
<keyword evidence="8 14" id="KW-0067">ATP-binding</keyword>
<comment type="function">
    <text evidence="14">Cell wall formation.</text>
</comment>
<keyword evidence="6 14" id="KW-0132">Cell division</keyword>
<dbReference type="SUPFAM" id="SSF53623">
    <property type="entry name" value="MurD-like peptide ligases, catalytic domain"/>
    <property type="match status" value="1"/>
</dbReference>
<dbReference type="Proteomes" id="UP000515934">
    <property type="component" value="Chromosome"/>
</dbReference>
<evidence type="ECO:0000256" key="12">
    <source>
        <dbReference type="ARBA" id="ARBA00023316"/>
    </source>
</evidence>
<dbReference type="SUPFAM" id="SSF51984">
    <property type="entry name" value="MurCD N-terminal domain"/>
    <property type="match status" value="1"/>
</dbReference>
<keyword evidence="19" id="KW-1185">Reference proteome</keyword>
<proteinExistence type="inferred from homology"/>
<dbReference type="Gene3D" id="3.40.50.720">
    <property type="entry name" value="NAD(P)-binding Rossmann-like Domain"/>
    <property type="match status" value="1"/>
</dbReference>
<comment type="similarity">
    <text evidence="14">Belongs to the MurCDEF family.</text>
</comment>
<comment type="subcellular location">
    <subcellularLocation>
        <location evidence="1 14">Cytoplasm</location>
    </subcellularLocation>
</comment>
<dbReference type="GO" id="GO:0071555">
    <property type="term" value="P:cell wall organization"/>
    <property type="evidence" value="ECO:0007669"/>
    <property type="project" value="UniProtKB-KW"/>
</dbReference>
<dbReference type="InterPro" id="IPR000713">
    <property type="entry name" value="Mur_ligase_N"/>
</dbReference>
<dbReference type="PANTHER" id="PTHR43445:SF3">
    <property type="entry name" value="UDP-N-ACETYLMURAMATE--L-ALANINE LIGASE"/>
    <property type="match status" value="1"/>
</dbReference>
<dbReference type="Gene3D" id="3.40.1190.10">
    <property type="entry name" value="Mur-like, catalytic domain"/>
    <property type="match status" value="1"/>
</dbReference>
<feature type="domain" description="Mur ligase C-terminal" evidence="16">
    <location>
        <begin position="321"/>
        <end position="451"/>
    </location>
</feature>
<keyword evidence="7 14" id="KW-0547">Nucleotide-binding</keyword>
<dbReference type="InterPro" id="IPR005758">
    <property type="entry name" value="UDP-N-AcMur_Ala_ligase_MurC"/>
</dbReference>
<evidence type="ECO:0000256" key="4">
    <source>
        <dbReference type="ARBA" id="ARBA00022490"/>
    </source>
</evidence>
<evidence type="ECO:0000256" key="5">
    <source>
        <dbReference type="ARBA" id="ARBA00022598"/>
    </source>
</evidence>
<protein>
    <recommendedName>
        <fullName evidence="3 14">UDP-N-acetylmuramate--L-alanine ligase</fullName>
        <ecNumber evidence="3 14">6.3.2.8</ecNumber>
    </recommendedName>
    <alternativeName>
        <fullName evidence="14">UDP-N-acetylmuramoyl-L-alanine synthetase</fullName>
    </alternativeName>
</protein>
<name>A0A7G9S646_9MICO</name>
<evidence type="ECO:0000256" key="2">
    <source>
        <dbReference type="ARBA" id="ARBA00004752"/>
    </source>
</evidence>
<dbReference type="AlphaFoldDB" id="A0A7G9S646"/>
<keyword evidence="10 14" id="KW-0573">Peptidoglycan synthesis</keyword>
<evidence type="ECO:0000256" key="3">
    <source>
        <dbReference type="ARBA" id="ARBA00012211"/>
    </source>
</evidence>
<dbReference type="PANTHER" id="PTHR43445">
    <property type="entry name" value="UDP-N-ACETYLMURAMATE--L-ALANINE LIGASE-RELATED"/>
    <property type="match status" value="1"/>
</dbReference>
<reference evidence="18 19" key="1">
    <citation type="submission" date="2020-08" db="EMBL/GenBank/DDBJ databases">
        <title>Genome sequence of Leucobacter denitrificans KACC 14055T.</title>
        <authorList>
            <person name="Hyun D.-W."/>
            <person name="Bae J.-W."/>
        </authorList>
    </citation>
    <scope>NUCLEOTIDE SEQUENCE [LARGE SCALE GENOMIC DNA]</scope>
    <source>
        <strain evidence="18 19">KACC 14055</strain>
    </source>
</reference>
<keyword evidence="12 14" id="KW-0961">Cell wall biogenesis/degradation</keyword>
<comment type="pathway">
    <text evidence="2 14">Cell wall biogenesis; peptidoglycan biosynthesis.</text>
</comment>
<dbReference type="GO" id="GO:0005737">
    <property type="term" value="C:cytoplasm"/>
    <property type="evidence" value="ECO:0007669"/>
    <property type="project" value="UniProtKB-SubCell"/>
</dbReference>
<dbReference type="Pfam" id="PF08245">
    <property type="entry name" value="Mur_ligase_M"/>
    <property type="match status" value="1"/>
</dbReference>
<dbReference type="GO" id="GO:0008360">
    <property type="term" value="P:regulation of cell shape"/>
    <property type="evidence" value="ECO:0007669"/>
    <property type="project" value="UniProtKB-KW"/>
</dbReference>
<evidence type="ECO:0000256" key="6">
    <source>
        <dbReference type="ARBA" id="ARBA00022618"/>
    </source>
</evidence>
<dbReference type="Gene3D" id="3.90.190.20">
    <property type="entry name" value="Mur ligase, C-terminal domain"/>
    <property type="match status" value="1"/>
</dbReference>
<evidence type="ECO:0000256" key="11">
    <source>
        <dbReference type="ARBA" id="ARBA00023306"/>
    </source>
</evidence>
<evidence type="ECO:0000256" key="8">
    <source>
        <dbReference type="ARBA" id="ARBA00022840"/>
    </source>
</evidence>
<keyword evidence="11 14" id="KW-0131">Cell cycle</keyword>
<feature type="domain" description="Mur ligase central" evidence="17">
    <location>
        <begin position="119"/>
        <end position="298"/>
    </location>
</feature>
<dbReference type="NCBIfam" id="TIGR01082">
    <property type="entry name" value="murC"/>
    <property type="match status" value="1"/>
</dbReference>
<dbReference type="GO" id="GO:0051301">
    <property type="term" value="P:cell division"/>
    <property type="evidence" value="ECO:0007669"/>
    <property type="project" value="UniProtKB-KW"/>
</dbReference>
<evidence type="ECO:0000259" key="17">
    <source>
        <dbReference type="Pfam" id="PF08245"/>
    </source>
</evidence>
<sequence>MIYPDLEMEIPNDLGRVHFVGIGGAGMSAIAHMMHANGVQVTGSDRAANYSTDALEALGVRVWIGHDATHVGDVDTLVITGALSPDNPEYRSAVERGIPVLHRSQALAWLARGKSLVAVAGAHGKTTSTGMIVTGLLGLGLDPSFANGSVIASLGVASAHGADDLFVIEADESDKSFLIYDTSVALVTNVDPEHLDFYGSREHFMQAFVDFARNARELLVISADDAGAQEVLAALKEESGTPRVRTFGYAADADVRIVSVDTTGPATLEVELAGEVYRETLRVFGAYNAVNAAGALAVLTGLGLDPATSLRAIAEFEGTQRRFEFHGDPGGVRVYDDYAHHPTEVRALLESARSVAGEGKLIVVHQPHLYSRTRTFFKEFAEAFESGADHTIVLEIDRVREAPDPSTTGAIVTDAFADRARGEYIDDWERATKRVRELAEPGDLVLVVGAGSVYKIVPQLVSALGEDPGDS</sequence>
<keyword evidence="9 14" id="KW-0133">Cell shape</keyword>
<evidence type="ECO:0000259" key="15">
    <source>
        <dbReference type="Pfam" id="PF01225"/>
    </source>
</evidence>
<gene>
    <name evidence="14 18" type="primary">murC</name>
    <name evidence="18" type="ORF">H9L06_03000</name>
</gene>
<comment type="catalytic activity">
    <reaction evidence="13 14">
        <text>UDP-N-acetyl-alpha-D-muramate + L-alanine + ATP = UDP-N-acetyl-alpha-D-muramoyl-L-alanine + ADP + phosphate + H(+)</text>
        <dbReference type="Rhea" id="RHEA:23372"/>
        <dbReference type="ChEBI" id="CHEBI:15378"/>
        <dbReference type="ChEBI" id="CHEBI:30616"/>
        <dbReference type="ChEBI" id="CHEBI:43474"/>
        <dbReference type="ChEBI" id="CHEBI:57972"/>
        <dbReference type="ChEBI" id="CHEBI:70757"/>
        <dbReference type="ChEBI" id="CHEBI:83898"/>
        <dbReference type="ChEBI" id="CHEBI:456216"/>
        <dbReference type="EC" id="6.3.2.8"/>
    </reaction>
</comment>
<dbReference type="Pfam" id="PF02875">
    <property type="entry name" value="Mur_ligase_C"/>
    <property type="match status" value="1"/>
</dbReference>
<evidence type="ECO:0000256" key="1">
    <source>
        <dbReference type="ARBA" id="ARBA00004496"/>
    </source>
</evidence>
<dbReference type="Pfam" id="PF01225">
    <property type="entry name" value="Mur_ligase"/>
    <property type="match status" value="1"/>
</dbReference>
<dbReference type="RefSeq" id="WP_187555788.1">
    <property type="nucleotide sequence ID" value="NZ_CP060716.1"/>
</dbReference>
<dbReference type="SUPFAM" id="SSF53244">
    <property type="entry name" value="MurD-like peptide ligases, peptide-binding domain"/>
    <property type="match status" value="1"/>
</dbReference>
<evidence type="ECO:0000256" key="13">
    <source>
        <dbReference type="ARBA" id="ARBA00047833"/>
    </source>
</evidence>
<keyword evidence="4 14" id="KW-0963">Cytoplasm</keyword>
<dbReference type="EMBL" id="CP060716">
    <property type="protein sequence ID" value="QNN63321.1"/>
    <property type="molecule type" value="Genomic_DNA"/>
</dbReference>
<dbReference type="HAMAP" id="MF_00046">
    <property type="entry name" value="MurC"/>
    <property type="match status" value="1"/>
</dbReference>
<feature type="binding site" evidence="14">
    <location>
        <begin position="121"/>
        <end position="127"/>
    </location>
    <ligand>
        <name>ATP</name>
        <dbReference type="ChEBI" id="CHEBI:30616"/>
    </ligand>
</feature>
<dbReference type="InterPro" id="IPR004101">
    <property type="entry name" value="Mur_ligase_C"/>
</dbReference>
<dbReference type="InterPro" id="IPR013221">
    <property type="entry name" value="Mur_ligase_cen"/>
</dbReference>
<evidence type="ECO:0000313" key="18">
    <source>
        <dbReference type="EMBL" id="QNN63321.1"/>
    </source>
</evidence>
<dbReference type="InterPro" id="IPR036615">
    <property type="entry name" value="Mur_ligase_C_dom_sf"/>
</dbReference>
<evidence type="ECO:0000256" key="10">
    <source>
        <dbReference type="ARBA" id="ARBA00022984"/>
    </source>
</evidence>
<dbReference type="InterPro" id="IPR036565">
    <property type="entry name" value="Mur-like_cat_sf"/>
</dbReference>
<keyword evidence="5 14" id="KW-0436">Ligase</keyword>
<dbReference type="GO" id="GO:0009252">
    <property type="term" value="P:peptidoglycan biosynthetic process"/>
    <property type="evidence" value="ECO:0007669"/>
    <property type="project" value="UniProtKB-UniRule"/>
</dbReference>
<evidence type="ECO:0000313" key="19">
    <source>
        <dbReference type="Proteomes" id="UP000515934"/>
    </source>
</evidence>
<evidence type="ECO:0000256" key="9">
    <source>
        <dbReference type="ARBA" id="ARBA00022960"/>
    </source>
</evidence>
<dbReference type="GO" id="GO:0005524">
    <property type="term" value="F:ATP binding"/>
    <property type="evidence" value="ECO:0007669"/>
    <property type="project" value="UniProtKB-UniRule"/>
</dbReference>
<evidence type="ECO:0000256" key="7">
    <source>
        <dbReference type="ARBA" id="ARBA00022741"/>
    </source>
</evidence>
<evidence type="ECO:0000256" key="14">
    <source>
        <dbReference type="HAMAP-Rule" id="MF_00046"/>
    </source>
</evidence>
<accession>A0A7G9S646</accession>
<dbReference type="UniPathway" id="UPA00219"/>
<dbReference type="KEGG" id="ldn:H9L06_03000"/>
<feature type="domain" description="Mur ligase N-terminal catalytic" evidence="15">
    <location>
        <begin position="17"/>
        <end position="114"/>
    </location>
</feature>
<dbReference type="EC" id="6.3.2.8" evidence="3 14"/>